<sequence length="52" mass="5600">MAEGVLIERYRLPMELARALLHSRAVACGLSLSEAANWLLATNTLPSPHPAS</sequence>
<dbReference type="EMBL" id="BAAANC010000001">
    <property type="protein sequence ID" value="GAA1520608.1"/>
    <property type="molecule type" value="Genomic_DNA"/>
</dbReference>
<comment type="caution">
    <text evidence="1">The sequence shown here is derived from an EMBL/GenBank/DDBJ whole genome shotgun (WGS) entry which is preliminary data.</text>
</comment>
<accession>A0ABN2AKN9</accession>
<evidence type="ECO:0000313" key="2">
    <source>
        <dbReference type="Proteomes" id="UP001500363"/>
    </source>
</evidence>
<evidence type="ECO:0000313" key="1">
    <source>
        <dbReference type="EMBL" id="GAA1520608.1"/>
    </source>
</evidence>
<evidence type="ECO:0008006" key="3">
    <source>
        <dbReference type="Google" id="ProtNLM"/>
    </source>
</evidence>
<protein>
    <recommendedName>
        <fullName evidence="3">ANTAR domain-containing protein</fullName>
    </recommendedName>
</protein>
<gene>
    <name evidence="1" type="ORF">GCM10009741_21680</name>
</gene>
<keyword evidence="2" id="KW-1185">Reference proteome</keyword>
<reference evidence="1 2" key="1">
    <citation type="journal article" date="2019" name="Int. J. Syst. Evol. Microbiol.">
        <title>The Global Catalogue of Microorganisms (GCM) 10K type strain sequencing project: providing services to taxonomists for standard genome sequencing and annotation.</title>
        <authorList>
            <consortium name="The Broad Institute Genomics Platform"/>
            <consortium name="The Broad Institute Genome Sequencing Center for Infectious Disease"/>
            <person name="Wu L."/>
            <person name="Ma J."/>
        </authorList>
    </citation>
    <scope>NUCLEOTIDE SEQUENCE [LARGE SCALE GENOMIC DNA]</scope>
    <source>
        <strain evidence="1 2">JCM 14303</strain>
    </source>
</reference>
<name>A0ABN2AKN9_9ACTN</name>
<organism evidence="1 2">
    <name type="scientific">Kribbella lupini</name>
    <dbReference type="NCBI Taxonomy" id="291602"/>
    <lineage>
        <taxon>Bacteria</taxon>
        <taxon>Bacillati</taxon>
        <taxon>Actinomycetota</taxon>
        <taxon>Actinomycetes</taxon>
        <taxon>Propionibacteriales</taxon>
        <taxon>Kribbellaceae</taxon>
        <taxon>Kribbella</taxon>
    </lineage>
</organism>
<proteinExistence type="predicted"/>
<dbReference type="Proteomes" id="UP001500363">
    <property type="component" value="Unassembled WGS sequence"/>
</dbReference>